<dbReference type="EMBL" id="AMCI01004292">
    <property type="protein sequence ID" value="EJW98385.1"/>
    <property type="molecule type" value="Genomic_DNA"/>
</dbReference>
<accession>J9CEF0</accession>
<evidence type="ECO:0000313" key="1">
    <source>
        <dbReference type="EMBL" id="EJW98385.1"/>
    </source>
</evidence>
<dbReference type="AlphaFoldDB" id="J9CEF0"/>
<sequence length="74" mass="8311">MICSVSCFLSEPCFLASRSRFSASSRWRSANFFSCFCCSLRSFSAFSALSSRSSRSCFSLRFDIFFEKPSAPPS</sequence>
<name>J9CEF0_9ZZZZ</name>
<comment type="caution">
    <text evidence="1">The sequence shown here is derived from an EMBL/GenBank/DDBJ whole genome shotgun (WGS) entry which is preliminary data.</text>
</comment>
<organism evidence="1">
    <name type="scientific">gut metagenome</name>
    <dbReference type="NCBI Taxonomy" id="749906"/>
    <lineage>
        <taxon>unclassified sequences</taxon>
        <taxon>metagenomes</taxon>
        <taxon>organismal metagenomes</taxon>
    </lineage>
</organism>
<proteinExistence type="predicted"/>
<gene>
    <name evidence="1" type="ORF">EVA_13509</name>
</gene>
<protein>
    <submittedName>
        <fullName evidence="1">Uncharacterized protein</fullName>
    </submittedName>
</protein>
<reference evidence="1" key="1">
    <citation type="journal article" date="2012" name="PLoS ONE">
        <title>Gene sets for utilization of primary and secondary nutrition supplies in the distal gut of endangered iberian lynx.</title>
        <authorList>
            <person name="Alcaide M."/>
            <person name="Messina E."/>
            <person name="Richter M."/>
            <person name="Bargiela R."/>
            <person name="Peplies J."/>
            <person name="Huws S.A."/>
            <person name="Newbold C.J."/>
            <person name="Golyshin P.N."/>
            <person name="Simon M.A."/>
            <person name="Lopez G."/>
            <person name="Yakimov M.M."/>
            <person name="Ferrer M."/>
        </authorList>
    </citation>
    <scope>NUCLEOTIDE SEQUENCE</scope>
</reference>